<evidence type="ECO:0000259" key="1">
    <source>
        <dbReference type="PROSITE" id="PS50878"/>
    </source>
</evidence>
<dbReference type="InterPro" id="IPR005135">
    <property type="entry name" value="Endo/exonuclease/phosphatase"/>
</dbReference>
<dbReference type="InterPro" id="IPR043502">
    <property type="entry name" value="DNA/RNA_pol_sf"/>
</dbReference>
<sequence>MAKNNILDSSSHKNLVKIISWNCKGLNGPIKRRNVLTHLKKLEMDIGFLQETHLRDQDHKRLRTKWIGQIFHSNFPVKNRGTAIIIRKTIPFLASKIVSDPRGRYVIVTGKLYNKPVTLASVYAPNVDDEAFITSFFTALPNMDSHKLIIGGDFNLVLDPIIDRSSQKPSNISKSAKAIHTLMNTYKLFDPFRVLSPNTRKYSYFSPVHHSFSRIDFFLIDYANLTNIKHCDYEAIVLSDHSPVSFHIEMGHVPTTKKWRFNNAFLSDDKVIEELQKQIDIFLHTNDDPEIKRSTLWETFKAYMRGQIICLNSLKNKQRREKELKMTQELKEIDRVYANSPTPDLYKRKQSLQTELNLHYTAETTKFLTQLRHKNYEDGEKTGKLLAQQIKEEAASRLITEIRTDSGQTTTNPKVINDTFKNFYSKLYSSESKNDSNLIKQFFDNLQIPTISLENKKLLEQPISNLEIKQAIQSMQNSKCPGPDGYSVEFYKAFIDQISTLLLSVYNEALTTSSLPPTLYDARISLIHKSGKDPLEPGSYRPISLLNVDNKILAKILAMQVSEILVSLDAEKAFDRVEWDFLFSALSRFGFGPYYISLIQLLYAQPKACVHTNNMDSCSFLLHRSTRQGCPLSPLLFALVIEPLAILLRSTGDYKGIVRGDKEHKVSLYADDLLLYISDPSLSLPKIMTMLSDFGKVSGYKINLSKSILFPISSKAKDQVHTLTPFPFAVSDCFKYLGINITQEISGLFSKNFVNLYKQTEQQIERWSNLPISLAGRINIIRMNVLPKYLFLFQCVPILINKKFFTKIDSLIASFIWNKKTPRIKKSFLQRPKPIGGMGLPNFRLYYWSCNIRCMSFWNGSLKPDWEQMENQAFSPNTLRSLIHYTSDLSKFKAQNSVVSHSLKIWSQIRRHFQWNQCSVLTPITGNQAHKLFSGQTFQQWDLKGVHTIIDLFIDKMFPTFEQLIHKFNIDNKDFFKYLQIRNFTKVTFPSFPNQPEICPMNNVLLNNPLKKGSISRIYNYLSQIDCTTTLDHIKDSVCYVFVQTNAKIRPNFCCKS</sequence>
<dbReference type="PANTHER" id="PTHR31635:SF196">
    <property type="entry name" value="REVERSE TRANSCRIPTASE DOMAIN-CONTAINING PROTEIN-RELATED"/>
    <property type="match status" value="1"/>
</dbReference>
<dbReference type="SUPFAM" id="SSF56672">
    <property type="entry name" value="DNA/RNA polymerases"/>
    <property type="match status" value="1"/>
</dbReference>
<name>A0A9J7YD01_CYPCA</name>
<reference evidence="2" key="2">
    <citation type="submission" date="2025-09" db="UniProtKB">
        <authorList>
            <consortium name="Ensembl"/>
        </authorList>
    </citation>
    <scope>IDENTIFICATION</scope>
</reference>
<accession>A0A9J7YD01</accession>
<evidence type="ECO:0000313" key="3">
    <source>
        <dbReference type="Proteomes" id="UP001108240"/>
    </source>
</evidence>
<dbReference type="OMA" id="EWIRWIM"/>
<dbReference type="CDD" id="cd01650">
    <property type="entry name" value="RT_nLTR_like"/>
    <property type="match status" value="1"/>
</dbReference>
<proteinExistence type="predicted"/>
<dbReference type="Pfam" id="PF00078">
    <property type="entry name" value="RVT_1"/>
    <property type="match status" value="1"/>
</dbReference>
<dbReference type="PANTHER" id="PTHR31635">
    <property type="entry name" value="REVERSE TRANSCRIPTASE DOMAIN-CONTAINING PROTEIN-RELATED"/>
    <property type="match status" value="1"/>
</dbReference>
<reference evidence="2" key="1">
    <citation type="submission" date="2025-08" db="UniProtKB">
        <authorList>
            <consortium name="Ensembl"/>
        </authorList>
    </citation>
    <scope>IDENTIFICATION</scope>
</reference>
<dbReference type="CDD" id="cd09076">
    <property type="entry name" value="L1-EN"/>
    <property type="match status" value="1"/>
</dbReference>
<evidence type="ECO:0000313" key="2">
    <source>
        <dbReference type="Ensembl" id="ENSCCRP00000116723.1"/>
    </source>
</evidence>
<dbReference type="AlphaFoldDB" id="A0A9J7YD01"/>
<dbReference type="PROSITE" id="PS50878">
    <property type="entry name" value="RT_POL"/>
    <property type="match status" value="1"/>
</dbReference>
<dbReference type="Pfam" id="PF03372">
    <property type="entry name" value="Exo_endo_phos"/>
    <property type="match status" value="1"/>
</dbReference>
<dbReference type="SUPFAM" id="SSF56219">
    <property type="entry name" value="DNase I-like"/>
    <property type="match status" value="1"/>
</dbReference>
<dbReference type="Proteomes" id="UP001108240">
    <property type="component" value="Unplaced"/>
</dbReference>
<organism evidence="2 3">
    <name type="scientific">Cyprinus carpio carpio</name>
    <dbReference type="NCBI Taxonomy" id="630221"/>
    <lineage>
        <taxon>Eukaryota</taxon>
        <taxon>Metazoa</taxon>
        <taxon>Chordata</taxon>
        <taxon>Craniata</taxon>
        <taxon>Vertebrata</taxon>
        <taxon>Euteleostomi</taxon>
        <taxon>Actinopterygii</taxon>
        <taxon>Neopterygii</taxon>
        <taxon>Teleostei</taxon>
        <taxon>Ostariophysi</taxon>
        <taxon>Cypriniformes</taxon>
        <taxon>Cyprinidae</taxon>
        <taxon>Cyprininae</taxon>
        <taxon>Cyprinus</taxon>
    </lineage>
</organism>
<dbReference type="GO" id="GO:0003824">
    <property type="term" value="F:catalytic activity"/>
    <property type="evidence" value="ECO:0007669"/>
    <property type="project" value="InterPro"/>
</dbReference>
<dbReference type="Gene3D" id="3.60.10.10">
    <property type="entry name" value="Endonuclease/exonuclease/phosphatase"/>
    <property type="match status" value="1"/>
</dbReference>
<feature type="domain" description="Reverse transcriptase" evidence="1">
    <location>
        <begin position="508"/>
        <end position="741"/>
    </location>
</feature>
<dbReference type="GeneTree" id="ENSGT01150000286925"/>
<protein>
    <recommendedName>
        <fullName evidence="1">Reverse transcriptase domain-containing protein</fullName>
    </recommendedName>
</protein>
<keyword evidence="3" id="KW-1185">Reference proteome</keyword>
<dbReference type="InterPro" id="IPR036691">
    <property type="entry name" value="Endo/exonu/phosph_ase_sf"/>
</dbReference>
<dbReference type="Ensembl" id="ENSCCRT00000157126.1">
    <property type="protein sequence ID" value="ENSCCRP00000116723.1"/>
    <property type="gene ID" value="ENSCCRG00000054993.1"/>
</dbReference>
<dbReference type="InterPro" id="IPR000477">
    <property type="entry name" value="RT_dom"/>
</dbReference>